<sequence>MTDIKEQTPEELKKAIAEKREALRQFRFGGAGSRTRNVREGRALRKDIARILTELRARELVQAKKTA</sequence>
<comment type="caution">
    <text evidence="6">The sequence shown here is derived from an EMBL/GenBank/DDBJ whole genome shotgun (WGS) entry which is preliminary data.</text>
</comment>
<dbReference type="NCBIfam" id="TIGR00012">
    <property type="entry name" value="L29"/>
    <property type="match status" value="1"/>
</dbReference>
<accession>A0A1F6D835</accession>
<evidence type="ECO:0000256" key="2">
    <source>
        <dbReference type="ARBA" id="ARBA00022980"/>
    </source>
</evidence>
<dbReference type="InterPro" id="IPR001854">
    <property type="entry name" value="Ribosomal_uL29"/>
</dbReference>
<evidence type="ECO:0000313" key="6">
    <source>
        <dbReference type="EMBL" id="OGG57490.1"/>
    </source>
</evidence>
<comment type="similarity">
    <text evidence="1 5">Belongs to the universal ribosomal protein uL29 family.</text>
</comment>
<dbReference type="Proteomes" id="UP000177958">
    <property type="component" value="Unassembled WGS sequence"/>
</dbReference>
<protein>
    <recommendedName>
        <fullName evidence="4 5">Large ribosomal subunit protein uL29</fullName>
    </recommendedName>
</protein>
<keyword evidence="3 5" id="KW-0687">Ribonucleoprotein</keyword>
<evidence type="ECO:0000256" key="5">
    <source>
        <dbReference type="HAMAP-Rule" id="MF_00374"/>
    </source>
</evidence>
<proteinExistence type="inferred from homology"/>
<dbReference type="AlphaFoldDB" id="A0A1F6D835"/>
<name>A0A1F6D835_9BACT</name>
<keyword evidence="2 5" id="KW-0689">Ribosomal protein</keyword>
<dbReference type="Pfam" id="PF00831">
    <property type="entry name" value="Ribosomal_L29"/>
    <property type="match status" value="1"/>
</dbReference>
<organism evidence="6 7">
    <name type="scientific">Candidatus Kaiserbacteria bacterium RIFCSPHIGHO2_01_FULL_55_17</name>
    <dbReference type="NCBI Taxonomy" id="1798484"/>
    <lineage>
        <taxon>Bacteria</taxon>
        <taxon>Candidatus Kaiseribacteriota</taxon>
    </lineage>
</organism>
<evidence type="ECO:0000256" key="4">
    <source>
        <dbReference type="ARBA" id="ARBA00035204"/>
    </source>
</evidence>
<dbReference type="InterPro" id="IPR036049">
    <property type="entry name" value="Ribosomal_uL29_sf"/>
</dbReference>
<dbReference type="GO" id="GO:0006412">
    <property type="term" value="P:translation"/>
    <property type="evidence" value="ECO:0007669"/>
    <property type="project" value="UniProtKB-UniRule"/>
</dbReference>
<gene>
    <name evidence="5" type="primary">rpmC</name>
    <name evidence="6" type="ORF">A2853_03980</name>
</gene>
<dbReference type="GO" id="GO:0003735">
    <property type="term" value="F:structural constituent of ribosome"/>
    <property type="evidence" value="ECO:0007669"/>
    <property type="project" value="InterPro"/>
</dbReference>
<dbReference type="GO" id="GO:1990904">
    <property type="term" value="C:ribonucleoprotein complex"/>
    <property type="evidence" value="ECO:0007669"/>
    <property type="project" value="UniProtKB-KW"/>
</dbReference>
<dbReference type="GO" id="GO:0005840">
    <property type="term" value="C:ribosome"/>
    <property type="evidence" value="ECO:0007669"/>
    <property type="project" value="UniProtKB-KW"/>
</dbReference>
<evidence type="ECO:0000256" key="3">
    <source>
        <dbReference type="ARBA" id="ARBA00023274"/>
    </source>
</evidence>
<dbReference type="HAMAP" id="MF_00374">
    <property type="entry name" value="Ribosomal_uL29"/>
    <property type="match status" value="1"/>
</dbReference>
<reference evidence="6 7" key="1">
    <citation type="journal article" date="2016" name="Nat. Commun.">
        <title>Thousands of microbial genomes shed light on interconnected biogeochemical processes in an aquifer system.</title>
        <authorList>
            <person name="Anantharaman K."/>
            <person name="Brown C.T."/>
            <person name="Hug L.A."/>
            <person name="Sharon I."/>
            <person name="Castelle C.J."/>
            <person name="Probst A.J."/>
            <person name="Thomas B.C."/>
            <person name="Singh A."/>
            <person name="Wilkins M.J."/>
            <person name="Karaoz U."/>
            <person name="Brodie E.L."/>
            <person name="Williams K.H."/>
            <person name="Hubbard S.S."/>
            <person name="Banfield J.F."/>
        </authorList>
    </citation>
    <scope>NUCLEOTIDE SEQUENCE [LARGE SCALE GENOMIC DNA]</scope>
</reference>
<evidence type="ECO:0000313" key="7">
    <source>
        <dbReference type="Proteomes" id="UP000177958"/>
    </source>
</evidence>
<dbReference type="SUPFAM" id="SSF46561">
    <property type="entry name" value="Ribosomal protein L29 (L29p)"/>
    <property type="match status" value="1"/>
</dbReference>
<evidence type="ECO:0000256" key="1">
    <source>
        <dbReference type="ARBA" id="ARBA00009254"/>
    </source>
</evidence>
<dbReference type="EMBL" id="MFKX01000026">
    <property type="protein sequence ID" value="OGG57490.1"/>
    <property type="molecule type" value="Genomic_DNA"/>
</dbReference>
<dbReference type="Gene3D" id="1.10.287.310">
    <property type="match status" value="1"/>
</dbReference>